<evidence type="ECO:0000256" key="1">
    <source>
        <dbReference type="ARBA" id="ARBA00022729"/>
    </source>
</evidence>
<dbReference type="InterPro" id="IPR052913">
    <property type="entry name" value="Glycopeptide_resist_protein"/>
</dbReference>
<proteinExistence type="predicted"/>
<feature type="domain" description="G5" evidence="2">
    <location>
        <begin position="361"/>
        <end position="440"/>
    </location>
</feature>
<reference evidence="3 4" key="1">
    <citation type="submission" date="2019-03" db="EMBL/GenBank/DDBJ databases">
        <title>Genomic Encyclopedia of Type Strains, Phase IV (KMG-IV): sequencing the most valuable type-strain genomes for metagenomic binning, comparative biology and taxonomic classification.</title>
        <authorList>
            <person name="Goeker M."/>
        </authorList>
    </citation>
    <scope>NUCLEOTIDE SEQUENCE [LARGE SCALE GENOMIC DNA]</scope>
    <source>
        <strain evidence="3 4">DSM 15969</strain>
    </source>
</reference>
<dbReference type="InterPro" id="IPR011098">
    <property type="entry name" value="G5_dom"/>
</dbReference>
<dbReference type="RefSeq" id="WP_243650670.1">
    <property type="nucleotide sequence ID" value="NZ_DALYTA010000037.1"/>
</dbReference>
<dbReference type="EMBL" id="SLUI01000022">
    <property type="protein sequence ID" value="TCL32411.1"/>
    <property type="molecule type" value="Genomic_DNA"/>
</dbReference>
<keyword evidence="1" id="KW-0732">Signal</keyword>
<dbReference type="PROSITE" id="PS51109">
    <property type="entry name" value="G5"/>
    <property type="match status" value="1"/>
</dbReference>
<dbReference type="AlphaFoldDB" id="A0A4R1PPP6"/>
<comment type="caution">
    <text evidence="3">The sequence shown here is derived from an EMBL/GenBank/DDBJ whole genome shotgun (WGS) entry which is preliminary data.</text>
</comment>
<dbReference type="Gene3D" id="2.20.230.10">
    <property type="entry name" value="Resuscitation-promoting factor rpfb"/>
    <property type="match status" value="1"/>
</dbReference>
<dbReference type="InterPro" id="IPR007391">
    <property type="entry name" value="Vancomycin_resist_VanW"/>
</dbReference>
<dbReference type="Pfam" id="PF04294">
    <property type="entry name" value="VanW"/>
    <property type="match status" value="1"/>
</dbReference>
<evidence type="ECO:0000313" key="3">
    <source>
        <dbReference type="EMBL" id="TCL32411.1"/>
    </source>
</evidence>
<evidence type="ECO:0000259" key="2">
    <source>
        <dbReference type="PROSITE" id="PS51109"/>
    </source>
</evidence>
<keyword evidence="4" id="KW-1185">Reference proteome</keyword>
<accession>A0A4R1PPP6</accession>
<dbReference type="Proteomes" id="UP000295063">
    <property type="component" value="Unassembled WGS sequence"/>
</dbReference>
<gene>
    <name evidence="3" type="ORF">EV210_12226</name>
</gene>
<name>A0A4R1PPP6_9FIRM</name>
<protein>
    <submittedName>
        <fullName evidence="3">Vancomycin resistance protein YoaR</fullName>
    </submittedName>
</protein>
<dbReference type="Pfam" id="PF07501">
    <property type="entry name" value="G5"/>
    <property type="match status" value="1"/>
</dbReference>
<evidence type="ECO:0000313" key="4">
    <source>
        <dbReference type="Proteomes" id="UP000295063"/>
    </source>
</evidence>
<dbReference type="PANTHER" id="PTHR35788">
    <property type="entry name" value="EXPORTED PROTEIN-RELATED"/>
    <property type="match status" value="1"/>
</dbReference>
<dbReference type="Pfam" id="PF12229">
    <property type="entry name" value="PG_binding_4"/>
    <property type="match status" value="1"/>
</dbReference>
<dbReference type="PANTHER" id="PTHR35788:SF1">
    <property type="entry name" value="EXPORTED PROTEIN"/>
    <property type="match status" value="1"/>
</dbReference>
<dbReference type="InterPro" id="IPR022029">
    <property type="entry name" value="YoaR-like_PG-bd"/>
</dbReference>
<organism evidence="3 4">
    <name type="scientific">Anaerospora hongkongensis</name>
    <dbReference type="NCBI Taxonomy" id="244830"/>
    <lineage>
        <taxon>Bacteria</taxon>
        <taxon>Bacillati</taxon>
        <taxon>Bacillota</taxon>
        <taxon>Negativicutes</taxon>
        <taxon>Selenomonadales</taxon>
        <taxon>Sporomusaceae</taxon>
        <taxon>Anaerospora</taxon>
    </lineage>
</organism>
<sequence length="450" mass="50283">MKKWVLGLTVVLLIMGIAGYTALRPLWANKVYDGVSVDGVQVGGVSREEMSQLLTVWQNRQQNKNITLYYGDTRFYVEPKSIDFAIDIDATIEEAWNFGRRGTLWERLQNIRTASEQGYRIPVRIRYNDNKLSYLLDQWRETIDQPSRNAALSVLTGAIVPQEPGRQLEIEAVRPLIVQALRSPEAISLPLPVKSLEPEITVADINQTGIRELLATYTTKFDAKEANRSANIKLSARRINGQIIYPGRTFSFNEIVGPREKNQGFKEALEIVDGEFVPGIGGGVCQVSSTLYNAVLMANMEITERFNHSKPLGYVPIGRDATVAYGVLDFKFTNTSNGPVMIMAEVEKDTLVVGLFGQNHPQEAVEVVSVDRQVIPPAVIKKQDNELYLGETKVDKQGKPGYEVTTIRVVKLDGKEVKREVLAKDRYLPDNTIVKIGTKLPPFAQQSSSQ</sequence>
<dbReference type="SMART" id="SM01208">
    <property type="entry name" value="G5"/>
    <property type="match status" value="1"/>
</dbReference>